<dbReference type="SUPFAM" id="SSF48403">
    <property type="entry name" value="Ankyrin repeat"/>
    <property type="match status" value="1"/>
</dbReference>
<feature type="repeat" description="ANK" evidence="3">
    <location>
        <begin position="687"/>
        <end position="719"/>
    </location>
</feature>
<organism evidence="5 6">
    <name type="scientific">Mytilus galloprovincialis</name>
    <name type="common">Mediterranean mussel</name>
    <dbReference type="NCBI Taxonomy" id="29158"/>
    <lineage>
        <taxon>Eukaryota</taxon>
        <taxon>Metazoa</taxon>
        <taxon>Spiralia</taxon>
        <taxon>Lophotrochozoa</taxon>
        <taxon>Mollusca</taxon>
        <taxon>Bivalvia</taxon>
        <taxon>Autobranchia</taxon>
        <taxon>Pteriomorphia</taxon>
        <taxon>Mytilida</taxon>
        <taxon>Mytiloidea</taxon>
        <taxon>Mytilidae</taxon>
        <taxon>Mytilinae</taxon>
        <taxon>Mytilus</taxon>
    </lineage>
</organism>
<accession>A0A8B6HGD5</accession>
<evidence type="ECO:0000259" key="4">
    <source>
        <dbReference type="Pfam" id="PF20720"/>
    </source>
</evidence>
<dbReference type="CDD" id="cd01120">
    <property type="entry name" value="RecA-like_superfamily"/>
    <property type="match status" value="1"/>
</dbReference>
<dbReference type="Proteomes" id="UP000596742">
    <property type="component" value="Unassembled WGS sequence"/>
</dbReference>
<dbReference type="EMBL" id="UYJE01009962">
    <property type="protein sequence ID" value="VDI78439.1"/>
    <property type="molecule type" value="Genomic_DNA"/>
</dbReference>
<feature type="repeat" description="ANK" evidence="3">
    <location>
        <begin position="786"/>
        <end position="818"/>
    </location>
</feature>
<proteinExistence type="predicted"/>
<comment type="caution">
    <text evidence="5">The sequence shown here is derived from an EMBL/GenBank/DDBJ whole genome shotgun (WGS) entry which is preliminary data.</text>
</comment>
<reference evidence="5" key="1">
    <citation type="submission" date="2018-11" db="EMBL/GenBank/DDBJ databases">
        <authorList>
            <person name="Alioto T."/>
            <person name="Alioto T."/>
        </authorList>
    </citation>
    <scope>NUCLEOTIDE SEQUENCE</scope>
</reference>
<dbReference type="InterPro" id="IPR002110">
    <property type="entry name" value="Ankyrin_rpt"/>
</dbReference>
<evidence type="ECO:0000313" key="5">
    <source>
        <dbReference type="EMBL" id="VDI78439.1"/>
    </source>
</evidence>
<dbReference type="Pfam" id="PF20720">
    <property type="entry name" value="nSTAND3"/>
    <property type="match status" value="1"/>
</dbReference>
<protein>
    <submittedName>
        <fullName evidence="5">Serine/threonine-protein phosphatase 6 regulatory ankyrin repeat subunit A</fullName>
    </submittedName>
</protein>
<name>A0A8B6HGD5_MYTGA</name>
<dbReference type="PROSITE" id="PS50297">
    <property type="entry name" value="ANK_REP_REGION"/>
    <property type="match status" value="5"/>
</dbReference>
<evidence type="ECO:0000256" key="1">
    <source>
        <dbReference type="ARBA" id="ARBA00022737"/>
    </source>
</evidence>
<gene>
    <name evidence="5" type="ORF">MGAL_10B086914</name>
</gene>
<dbReference type="PANTHER" id="PTHR24173:SF83">
    <property type="entry name" value="SOCS BOX DOMAIN-CONTAINING PROTEIN"/>
    <property type="match status" value="1"/>
</dbReference>
<dbReference type="PROSITE" id="PS50088">
    <property type="entry name" value="ANK_REPEAT"/>
    <property type="match status" value="5"/>
</dbReference>
<dbReference type="PANTHER" id="PTHR24173">
    <property type="entry name" value="ANKYRIN REPEAT CONTAINING"/>
    <property type="match status" value="1"/>
</dbReference>
<evidence type="ECO:0000313" key="6">
    <source>
        <dbReference type="Proteomes" id="UP000596742"/>
    </source>
</evidence>
<dbReference type="Pfam" id="PF00023">
    <property type="entry name" value="Ank"/>
    <property type="match status" value="1"/>
</dbReference>
<feature type="domain" description="Novel STAND NTPase 3" evidence="4">
    <location>
        <begin position="230"/>
        <end position="387"/>
    </location>
</feature>
<keyword evidence="1" id="KW-0677">Repeat</keyword>
<dbReference type="AlphaFoldDB" id="A0A8B6HGD5"/>
<dbReference type="InterPro" id="IPR027417">
    <property type="entry name" value="P-loop_NTPase"/>
</dbReference>
<dbReference type="Gene3D" id="3.40.50.300">
    <property type="entry name" value="P-loop containing nucleotide triphosphate hydrolases"/>
    <property type="match status" value="1"/>
</dbReference>
<keyword evidence="2 3" id="KW-0040">ANK repeat</keyword>
<keyword evidence="6" id="KW-1185">Reference proteome</keyword>
<evidence type="ECO:0000256" key="3">
    <source>
        <dbReference type="PROSITE-ProRule" id="PRU00023"/>
    </source>
</evidence>
<feature type="repeat" description="ANK" evidence="3">
    <location>
        <begin position="720"/>
        <end position="752"/>
    </location>
</feature>
<dbReference type="Gene3D" id="1.25.40.20">
    <property type="entry name" value="Ankyrin repeat-containing domain"/>
    <property type="match status" value="3"/>
</dbReference>
<dbReference type="SMART" id="SM00248">
    <property type="entry name" value="ANK"/>
    <property type="match status" value="7"/>
</dbReference>
<sequence length="846" mass="97069">MNIYQYLQIQINLHELDDGFTFHCPFPSQWNFRAKELCHLSDGYHCLYDTNKVQNIEACRDEPQFEAPGYKLQVVGSLEVVKCTYDRYQPFLFSTNGNRHCIFEKSFCTDEGQVPYSQGSTKEDSMCRCDYTKGYDFVTRPRNMCFCIPTVEDCSCFIRHCPSGLVLSPDYKCVSVIQLLEILDCPITTSSAETTKRPPLSMDKKDDKHNYYNGKSIIEKKNLKDRLIKFVPTRASKEILFAIRKNPCLLITGPFESGKTTIACYITSTLAEEGYETIFVSNPEDIMKRTYRNRRQLFIIDDVFGKYSTSLSDITERSEKYGSSIKAILTKSGTMKVLITCRTYIYLLNFKRFENLKSQISFIHKDLISDELQLNLEERKEMYKSYVESDPPKLLSSDTFLLYYFYPIMCSSYKKNFILEYFKHPVDIVSAEIACMQNKSDIGYLALAVLVVLNNRIEKTILFDSEKNDNNIFHFIFDESCLNQYPSTNMLKKTFMSLNGEFIKDGGTFFSFLCPELFDIVAKCIGGSFIKSILKYSSSVFIKERLQLSTFKAKHCSNYIRVQQNMTDAFYERLTSDMNNNFIVDVLSNKHFQSEDYRRAFMVYLHKHLKSKTLVDSSTGSNVLHIVSSFGYEDFLNHFLTRDKCPSVNKKSVNGEKPLHLACQKGHMKCVQCLLNNKAVVNDTDLNKRTALHYACENGNEEIVKYLITNNASINSKDSKGMTPLHIACDRKHSDAGKCLVENKANINVADKSGKTPLHYAGKHDILDIVKILILNNAHINQCDENGYTPLHIACEYGNEEVVKHLVKNKAVTNSRNNQGLSPLDIALKNRLDAISLVLRQCEKNY</sequence>
<feature type="repeat" description="ANK" evidence="3">
    <location>
        <begin position="654"/>
        <end position="686"/>
    </location>
</feature>
<dbReference type="SUPFAM" id="SSF52540">
    <property type="entry name" value="P-loop containing nucleoside triphosphate hydrolases"/>
    <property type="match status" value="1"/>
</dbReference>
<evidence type="ECO:0000256" key="2">
    <source>
        <dbReference type="ARBA" id="ARBA00023043"/>
    </source>
</evidence>
<dbReference type="OrthoDB" id="6122910at2759"/>
<feature type="repeat" description="ANK" evidence="3">
    <location>
        <begin position="753"/>
        <end position="785"/>
    </location>
</feature>
<dbReference type="Pfam" id="PF12796">
    <property type="entry name" value="Ank_2"/>
    <property type="match status" value="2"/>
</dbReference>
<dbReference type="InterPro" id="IPR049050">
    <property type="entry name" value="nSTAND3"/>
</dbReference>
<dbReference type="InterPro" id="IPR036770">
    <property type="entry name" value="Ankyrin_rpt-contain_sf"/>
</dbReference>